<proteinExistence type="predicted"/>
<gene>
    <name evidence="2" type="ORF">BFAG_00737</name>
</gene>
<keyword evidence="3" id="KW-1185">Reference proteome</keyword>
<protein>
    <submittedName>
        <fullName evidence="2">Uncharacterized protein</fullName>
    </submittedName>
</protein>
<sequence length="117" mass="13280">MPEPFRDFTDAVHDCRQGFIRRFSRPITLSQKGRICRECTSSRRIKRGSRPLQLENRTAMAERKPEQAGKYDGKKGGTALPDINAGENEIEKNAAWAGQARVCRGKHERDSPYPLHA</sequence>
<evidence type="ECO:0000313" key="2">
    <source>
        <dbReference type="EMBL" id="EFR52042.1"/>
    </source>
</evidence>
<dbReference type="EMBL" id="EQ973213">
    <property type="protein sequence ID" value="EFR52042.1"/>
    <property type="molecule type" value="Genomic_DNA"/>
</dbReference>
<feature type="compositionally biased region" description="Basic and acidic residues" evidence="1">
    <location>
        <begin position="60"/>
        <end position="75"/>
    </location>
</feature>
<name>A0ABN0BGJ5_BACFG</name>
<reference evidence="2 3" key="1">
    <citation type="submission" date="2008-12" db="EMBL/GenBank/DDBJ databases">
        <title>Annotation of Bacteroides fragilis strain 3_1_12.</title>
        <authorList>
            <consortium name="The Broad Institute Genome Sequencing Platform"/>
            <person name="Ward D."/>
            <person name="Young S.K."/>
            <person name="Kodira C.D."/>
            <person name="Zeng Q."/>
            <person name="Koehrsen M."/>
            <person name="Alvarado L."/>
            <person name="Berlin A."/>
            <person name="Borenstein D."/>
            <person name="Chen Z."/>
            <person name="Engels R."/>
            <person name="Freedman E."/>
            <person name="Gellesch M."/>
            <person name="Goldberg J."/>
            <person name="Griggs A."/>
            <person name="Gujja S."/>
            <person name="Heiman D."/>
            <person name="Hepburn T."/>
            <person name="Howarth C."/>
            <person name="Jen D."/>
            <person name="Larson L."/>
            <person name="Lewis B."/>
            <person name="Mehta T."/>
            <person name="Park D."/>
            <person name="Pearson M."/>
            <person name="Roberts A."/>
            <person name="Saif S."/>
            <person name="Shea T."/>
            <person name="Shenoy N."/>
            <person name="Sisk P."/>
            <person name="Stolte C."/>
            <person name="Sykes S."/>
            <person name="Walk T."/>
            <person name="White J."/>
            <person name="Yandava C."/>
            <person name="Allen-Vercoe E."/>
            <person name="Strauss J."/>
            <person name="Ambrose C."/>
            <person name="Lander E."/>
            <person name="Nusbaum C."/>
            <person name="Galagan J."/>
            <person name="Birren B."/>
        </authorList>
    </citation>
    <scope>NUCLEOTIDE SEQUENCE [LARGE SCALE GENOMIC DNA]</scope>
    <source>
        <strain evidence="2 3">3_1_12</strain>
    </source>
</reference>
<organism evidence="2 3">
    <name type="scientific">Bacteroides fragilis 3_1_12</name>
    <dbReference type="NCBI Taxonomy" id="457424"/>
    <lineage>
        <taxon>Bacteria</taxon>
        <taxon>Pseudomonadati</taxon>
        <taxon>Bacteroidota</taxon>
        <taxon>Bacteroidia</taxon>
        <taxon>Bacteroidales</taxon>
        <taxon>Bacteroidaceae</taxon>
        <taxon>Bacteroides</taxon>
    </lineage>
</organism>
<accession>A0ABN0BGJ5</accession>
<dbReference type="Proteomes" id="UP000005101">
    <property type="component" value="Unassembled WGS sequence"/>
</dbReference>
<feature type="region of interest" description="Disordered" evidence="1">
    <location>
        <begin position="56"/>
        <end position="83"/>
    </location>
</feature>
<evidence type="ECO:0000313" key="3">
    <source>
        <dbReference type="Proteomes" id="UP000005101"/>
    </source>
</evidence>
<evidence type="ECO:0000256" key="1">
    <source>
        <dbReference type="SAM" id="MobiDB-lite"/>
    </source>
</evidence>